<dbReference type="InterPro" id="IPR056502">
    <property type="entry name" value="KIAA0319-like_C"/>
</dbReference>
<dbReference type="SMART" id="SM00089">
    <property type="entry name" value="PKD"/>
    <property type="match status" value="1"/>
</dbReference>
<reference evidence="8" key="3">
    <citation type="submission" date="2025-08" db="UniProtKB">
        <authorList>
            <consortium name="Ensembl"/>
        </authorList>
    </citation>
    <scope>IDENTIFICATION</scope>
    <source>
        <strain evidence="8">HNI</strain>
    </source>
</reference>
<dbReference type="Proteomes" id="UP000265180">
    <property type="component" value="Chromosome 16"/>
</dbReference>
<dbReference type="Pfam" id="PF22352">
    <property type="entry name" value="K319L-like_PKD"/>
    <property type="match status" value="2"/>
</dbReference>
<keyword evidence="5" id="KW-0325">Glycoprotein</keyword>
<dbReference type="Ensembl" id="ENSORLT00020001608.1">
    <property type="protein sequence ID" value="ENSORLP00020026559.1"/>
    <property type="gene ID" value="ENSORLG00020000206.1"/>
</dbReference>
<organism evidence="8 9">
    <name type="scientific">Oryzias latipes</name>
    <name type="common">Japanese rice fish</name>
    <name type="synonym">Japanese killifish</name>
    <dbReference type="NCBI Taxonomy" id="8090"/>
    <lineage>
        <taxon>Eukaryota</taxon>
        <taxon>Metazoa</taxon>
        <taxon>Chordata</taxon>
        <taxon>Craniata</taxon>
        <taxon>Vertebrata</taxon>
        <taxon>Euteleostomi</taxon>
        <taxon>Actinopterygii</taxon>
        <taxon>Neopterygii</taxon>
        <taxon>Teleostei</taxon>
        <taxon>Neoteleostei</taxon>
        <taxon>Acanthomorphata</taxon>
        <taxon>Ovalentaria</taxon>
        <taxon>Atherinomorphae</taxon>
        <taxon>Beloniformes</taxon>
        <taxon>Adrianichthyidae</taxon>
        <taxon>Oryziinae</taxon>
        <taxon>Oryzias</taxon>
    </lineage>
</organism>
<reference evidence="8" key="4">
    <citation type="submission" date="2025-09" db="UniProtKB">
        <authorList>
            <consortium name="Ensembl"/>
        </authorList>
    </citation>
    <scope>IDENTIFICATION</scope>
    <source>
        <strain evidence="8">HNI</strain>
    </source>
</reference>
<evidence type="ECO:0000313" key="8">
    <source>
        <dbReference type="Ensembl" id="ENSORLP00020026559.1"/>
    </source>
</evidence>
<dbReference type="Pfam" id="PF23620">
    <property type="entry name" value="KIAA0319"/>
    <property type="match status" value="1"/>
</dbReference>
<evidence type="ECO:0000256" key="4">
    <source>
        <dbReference type="ARBA" id="ARBA00023136"/>
    </source>
</evidence>
<dbReference type="GO" id="GO:0016020">
    <property type="term" value="C:membrane"/>
    <property type="evidence" value="ECO:0007669"/>
    <property type="project" value="UniProtKB-SubCell"/>
</dbReference>
<keyword evidence="3 6" id="KW-1133">Transmembrane helix</keyword>
<proteinExistence type="predicted"/>
<evidence type="ECO:0000313" key="9">
    <source>
        <dbReference type="Proteomes" id="UP000265180"/>
    </source>
</evidence>
<accession>A0A3P9M0U4</accession>
<dbReference type="AlphaFoldDB" id="A0A3P9M0U4"/>
<dbReference type="InterPro" id="IPR013783">
    <property type="entry name" value="Ig-like_fold"/>
</dbReference>
<name>A0A3P9M0U4_ORYLA</name>
<evidence type="ECO:0000256" key="1">
    <source>
        <dbReference type="ARBA" id="ARBA00004370"/>
    </source>
</evidence>
<evidence type="ECO:0000256" key="2">
    <source>
        <dbReference type="ARBA" id="ARBA00022692"/>
    </source>
</evidence>
<sequence length="407" mass="44859">MKAGSHRLRVCSGPPGFLLQNADRAVATVTSVQPGRYVFRLTVSDQEGATDSASLTVRVQEAASSPPPVAHASGSHTLTLPNNSLVLRGSVSDGDQSRVHFLWTRDPQSPAAGVVLFGSRTQPSLFLADLVEGTYLFQLKVTDAQGRSSVATATVEVRPEPAGGEQVELEMLVPVSQVSVLQRDTVVQQLAALIRVPNSDVHVRALEGRSQLSTVLRFSVGGLSGPVPAPRLVALLRTHLLRQRSGYLLFRALRVDAVVCFLSCSGRGQCDPITRQCGCDPFWTENLVRRYLGDGESNCEWRVLYVILSSFIFIIFILTLGWTFMCCRRRRSQARKRAKYAVLNDMDEQEHLELRPRFSVKHRSTEHNCSLMMSESELDSDQDAAFSGGWRLRSRSRAAACTREAFG</sequence>
<dbReference type="Gene3D" id="2.60.40.10">
    <property type="entry name" value="Immunoglobulins"/>
    <property type="match status" value="2"/>
</dbReference>
<dbReference type="CDD" id="cd00146">
    <property type="entry name" value="PKD"/>
    <property type="match status" value="2"/>
</dbReference>
<dbReference type="InterPro" id="IPR022409">
    <property type="entry name" value="PKD/Chitinase_dom"/>
</dbReference>
<reference evidence="8 9" key="2">
    <citation type="submission" date="2017-04" db="EMBL/GenBank/DDBJ databases">
        <title>CpG methylation of centromeres and impact of large insertions on vertebrate speciation.</title>
        <authorList>
            <person name="Ichikawa K."/>
            <person name="Yoshimura J."/>
            <person name="Morishita S."/>
        </authorList>
    </citation>
    <scope>NUCLEOTIDE SEQUENCE</scope>
    <source>
        <strain evidence="8 9">HNI</strain>
    </source>
</reference>
<dbReference type="PANTHER" id="PTHR46182:SF1">
    <property type="entry name" value="DYSLEXIA-ASSOCIATED PROTEIN KIAA0319"/>
    <property type="match status" value="1"/>
</dbReference>
<evidence type="ECO:0000259" key="7">
    <source>
        <dbReference type="SMART" id="SM00089"/>
    </source>
</evidence>
<protein>
    <recommendedName>
        <fullName evidence="7">PKD/Chitinase domain-containing protein</fullName>
    </recommendedName>
</protein>
<feature type="transmembrane region" description="Helical" evidence="6">
    <location>
        <begin position="303"/>
        <end position="327"/>
    </location>
</feature>
<dbReference type="PANTHER" id="PTHR46182">
    <property type="entry name" value="FI19480P1"/>
    <property type="match status" value="1"/>
</dbReference>
<keyword evidence="4 6" id="KW-0472">Membrane</keyword>
<dbReference type="InterPro" id="IPR035986">
    <property type="entry name" value="PKD_dom_sf"/>
</dbReference>
<dbReference type="FunFam" id="2.60.40.10:FF:000061">
    <property type="entry name" value="Dyslexia-associated protein KIAA0319 homolog"/>
    <property type="match status" value="1"/>
</dbReference>
<feature type="domain" description="PKD/Chitinase" evidence="7">
    <location>
        <begin position="69"/>
        <end position="160"/>
    </location>
</feature>
<reference key="1">
    <citation type="journal article" date="2007" name="Nature">
        <title>The medaka draft genome and insights into vertebrate genome evolution.</title>
        <authorList>
            <person name="Kasahara M."/>
            <person name="Naruse K."/>
            <person name="Sasaki S."/>
            <person name="Nakatani Y."/>
            <person name="Qu W."/>
            <person name="Ahsan B."/>
            <person name="Yamada T."/>
            <person name="Nagayasu Y."/>
            <person name="Doi K."/>
            <person name="Kasai Y."/>
            <person name="Jindo T."/>
            <person name="Kobayashi D."/>
            <person name="Shimada A."/>
            <person name="Toyoda A."/>
            <person name="Kuroki Y."/>
            <person name="Fujiyama A."/>
            <person name="Sasaki T."/>
            <person name="Shimizu A."/>
            <person name="Asakawa S."/>
            <person name="Shimizu N."/>
            <person name="Hashimoto S."/>
            <person name="Yang J."/>
            <person name="Lee Y."/>
            <person name="Matsushima K."/>
            <person name="Sugano S."/>
            <person name="Sakaizumi M."/>
            <person name="Narita T."/>
            <person name="Ohishi K."/>
            <person name="Haga S."/>
            <person name="Ohta F."/>
            <person name="Nomoto H."/>
            <person name="Nogata K."/>
            <person name="Morishita T."/>
            <person name="Endo T."/>
            <person name="Shin-I T."/>
            <person name="Takeda H."/>
            <person name="Morishita S."/>
            <person name="Kohara Y."/>
        </authorList>
    </citation>
    <scope>NUCLEOTIDE SEQUENCE [LARGE SCALE GENOMIC DNA]</scope>
    <source>
        <strain>Hd-rR</strain>
    </source>
</reference>
<keyword evidence="2 6" id="KW-0812">Transmembrane</keyword>
<dbReference type="SUPFAM" id="SSF49299">
    <property type="entry name" value="PKD domain"/>
    <property type="match status" value="2"/>
</dbReference>
<dbReference type="InterPro" id="IPR029865">
    <property type="entry name" value="KIAA0319-like"/>
</dbReference>
<evidence type="ECO:0000256" key="5">
    <source>
        <dbReference type="ARBA" id="ARBA00023180"/>
    </source>
</evidence>
<evidence type="ECO:0000256" key="6">
    <source>
        <dbReference type="SAM" id="Phobius"/>
    </source>
</evidence>
<evidence type="ECO:0000256" key="3">
    <source>
        <dbReference type="ARBA" id="ARBA00022989"/>
    </source>
</evidence>
<comment type="subcellular location">
    <subcellularLocation>
        <location evidence="1">Membrane</location>
    </subcellularLocation>
</comment>